<dbReference type="InterPro" id="IPR003680">
    <property type="entry name" value="Flavodoxin_fold"/>
</dbReference>
<dbReference type="Gene3D" id="3.40.50.360">
    <property type="match status" value="1"/>
</dbReference>
<comment type="similarity">
    <text evidence="1">Belongs to the NAD(P)H dehydrogenase (quinone) family.</text>
</comment>
<keyword evidence="2" id="KW-0560">Oxidoreductase</keyword>
<dbReference type="InterPro" id="IPR051545">
    <property type="entry name" value="NAD(P)H_dehydrogenase_qn"/>
</dbReference>
<dbReference type="Pfam" id="PF02525">
    <property type="entry name" value="Flavodoxin_2"/>
    <property type="match status" value="1"/>
</dbReference>
<feature type="domain" description="Flavodoxin-like fold" evidence="3">
    <location>
        <begin position="3"/>
        <end position="181"/>
    </location>
</feature>
<dbReference type="STRING" id="381306.AN478_10730"/>
<reference evidence="5" key="1">
    <citation type="submission" date="2016-10" db="EMBL/GenBank/DDBJ databases">
        <authorList>
            <person name="Varghese N."/>
        </authorList>
    </citation>
    <scope>NUCLEOTIDE SEQUENCE [LARGE SCALE GENOMIC DNA]</scope>
    <source>
        <strain evidence="5">HL 19</strain>
    </source>
</reference>
<organism evidence="4 5">
    <name type="scientific">Thiohalorhabdus denitrificans</name>
    <dbReference type="NCBI Taxonomy" id="381306"/>
    <lineage>
        <taxon>Bacteria</taxon>
        <taxon>Pseudomonadati</taxon>
        <taxon>Pseudomonadota</taxon>
        <taxon>Gammaproteobacteria</taxon>
        <taxon>Thiohalorhabdales</taxon>
        <taxon>Thiohalorhabdaceae</taxon>
        <taxon>Thiohalorhabdus</taxon>
    </lineage>
</organism>
<protein>
    <submittedName>
        <fullName evidence="4">Putative NADPH-quinone reductase (Modulator of drug activity B)</fullName>
    </submittedName>
</protein>
<evidence type="ECO:0000313" key="5">
    <source>
        <dbReference type="Proteomes" id="UP000183104"/>
    </source>
</evidence>
<evidence type="ECO:0000259" key="3">
    <source>
        <dbReference type="Pfam" id="PF02525"/>
    </source>
</evidence>
<dbReference type="EMBL" id="FMUN01000002">
    <property type="protein sequence ID" value="SCX97205.1"/>
    <property type="molecule type" value="Genomic_DNA"/>
</dbReference>
<dbReference type="PANTHER" id="PTHR10204">
    <property type="entry name" value="NAD P H OXIDOREDUCTASE-RELATED"/>
    <property type="match status" value="1"/>
</dbReference>
<dbReference type="SUPFAM" id="SSF52218">
    <property type="entry name" value="Flavoproteins"/>
    <property type="match status" value="1"/>
</dbReference>
<keyword evidence="5" id="KW-1185">Reference proteome</keyword>
<proteinExistence type="inferred from homology"/>
<gene>
    <name evidence="4" type="ORF">SAMN05661077_0889</name>
</gene>
<dbReference type="GO" id="GO:0003955">
    <property type="term" value="F:NAD(P)H dehydrogenase (quinone) activity"/>
    <property type="evidence" value="ECO:0007669"/>
    <property type="project" value="TreeGrafter"/>
</dbReference>
<sequence length="197" mass="21462">MSRILIIYGHPSPESFNAAMAEAAKEAIREAGGDFAVHDPYGDGLDPVLSFRKSADPHTKRYVRDLQEADGYIVIHPDWWGQPPAMLKGYLDLVFQEGVAYQRPPGGGWPPQGLLQGEAALVLNTADAPGEGEPANDPLEGIWRDGVFRPCGVADVRRRVFAPVAGSTPEQRDEWLREVRELAGGYVRENGLVSAAT</sequence>
<dbReference type="AlphaFoldDB" id="A0A0P9C8V2"/>
<dbReference type="PANTHER" id="PTHR10204:SF34">
    <property type="entry name" value="NAD(P)H DEHYDROGENASE [QUINONE] 1 ISOFORM 1"/>
    <property type="match status" value="1"/>
</dbReference>
<dbReference type="OrthoDB" id="9798454at2"/>
<dbReference type="GO" id="GO:0005829">
    <property type="term" value="C:cytosol"/>
    <property type="evidence" value="ECO:0007669"/>
    <property type="project" value="TreeGrafter"/>
</dbReference>
<accession>A0A0P9C8V2</accession>
<evidence type="ECO:0000256" key="2">
    <source>
        <dbReference type="ARBA" id="ARBA00023002"/>
    </source>
</evidence>
<dbReference type="Proteomes" id="UP000183104">
    <property type="component" value="Unassembled WGS sequence"/>
</dbReference>
<evidence type="ECO:0000313" key="4">
    <source>
        <dbReference type="EMBL" id="SCX97205.1"/>
    </source>
</evidence>
<dbReference type="RefSeq" id="WP_054966598.1">
    <property type="nucleotide sequence ID" value="NZ_FMUN01000002.1"/>
</dbReference>
<evidence type="ECO:0000256" key="1">
    <source>
        <dbReference type="ARBA" id="ARBA00006252"/>
    </source>
</evidence>
<name>A0A0P9C8V2_9GAMM</name>
<dbReference type="InterPro" id="IPR029039">
    <property type="entry name" value="Flavoprotein-like_sf"/>
</dbReference>